<dbReference type="GO" id="GO:0016020">
    <property type="term" value="C:membrane"/>
    <property type="evidence" value="ECO:0007669"/>
    <property type="project" value="UniProtKB-SubCell"/>
</dbReference>
<feature type="transmembrane region" description="Helical" evidence="7">
    <location>
        <begin position="201"/>
        <end position="222"/>
    </location>
</feature>
<dbReference type="Pfam" id="PF20684">
    <property type="entry name" value="Fung_rhodopsin"/>
    <property type="match status" value="1"/>
</dbReference>
<comment type="caution">
    <text evidence="9">The sequence shown here is derived from an EMBL/GenBank/DDBJ whole genome shotgun (WGS) entry which is preliminary data.</text>
</comment>
<evidence type="ECO:0000256" key="5">
    <source>
        <dbReference type="ARBA" id="ARBA00038359"/>
    </source>
</evidence>
<evidence type="ECO:0000256" key="1">
    <source>
        <dbReference type="ARBA" id="ARBA00004141"/>
    </source>
</evidence>
<keyword evidence="3 7" id="KW-1133">Transmembrane helix</keyword>
<evidence type="ECO:0000256" key="2">
    <source>
        <dbReference type="ARBA" id="ARBA00022692"/>
    </source>
</evidence>
<evidence type="ECO:0000313" key="10">
    <source>
        <dbReference type="Proteomes" id="UP000758155"/>
    </source>
</evidence>
<evidence type="ECO:0000256" key="4">
    <source>
        <dbReference type="ARBA" id="ARBA00023136"/>
    </source>
</evidence>
<evidence type="ECO:0000256" key="3">
    <source>
        <dbReference type="ARBA" id="ARBA00022989"/>
    </source>
</evidence>
<dbReference type="PANTHER" id="PTHR33048">
    <property type="entry name" value="PTH11-LIKE INTEGRAL MEMBRANE PROTEIN (AFU_ORTHOLOGUE AFUA_5G11245)"/>
    <property type="match status" value="1"/>
</dbReference>
<feature type="transmembrane region" description="Helical" evidence="7">
    <location>
        <begin position="165"/>
        <end position="189"/>
    </location>
</feature>
<feature type="region of interest" description="Disordered" evidence="6">
    <location>
        <begin position="308"/>
        <end position="425"/>
    </location>
</feature>
<dbReference type="Proteomes" id="UP000758155">
    <property type="component" value="Unassembled WGS sequence"/>
</dbReference>
<feature type="domain" description="Rhodopsin" evidence="8">
    <location>
        <begin position="27"/>
        <end position="265"/>
    </location>
</feature>
<evidence type="ECO:0000313" key="9">
    <source>
        <dbReference type="EMBL" id="KAF3044324.1"/>
    </source>
</evidence>
<dbReference type="InterPro" id="IPR052337">
    <property type="entry name" value="SAT4-like"/>
</dbReference>
<organism evidence="9 10">
    <name type="scientific">Didymella heteroderae</name>
    <dbReference type="NCBI Taxonomy" id="1769908"/>
    <lineage>
        <taxon>Eukaryota</taxon>
        <taxon>Fungi</taxon>
        <taxon>Dikarya</taxon>
        <taxon>Ascomycota</taxon>
        <taxon>Pezizomycotina</taxon>
        <taxon>Dothideomycetes</taxon>
        <taxon>Pleosporomycetidae</taxon>
        <taxon>Pleosporales</taxon>
        <taxon>Pleosporineae</taxon>
        <taxon>Didymellaceae</taxon>
        <taxon>Didymella</taxon>
    </lineage>
</organism>
<evidence type="ECO:0000256" key="6">
    <source>
        <dbReference type="SAM" id="MobiDB-lite"/>
    </source>
</evidence>
<proteinExistence type="inferred from homology"/>
<keyword evidence="4 7" id="KW-0472">Membrane</keyword>
<feature type="compositionally biased region" description="Pro residues" evidence="6">
    <location>
        <begin position="382"/>
        <end position="391"/>
    </location>
</feature>
<protein>
    <recommendedName>
        <fullName evidence="8">Rhodopsin domain-containing protein</fullName>
    </recommendedName>
</protein>
<keyword evidence="2 7" id="KW-0812">Transmembrane</keyword>
<feature type="compositionally biased region" description="Basic and acidic residues" evidence="6">
    <location>
        <begin position="339"/>
        <end position="357"/>
    </location>
</feature>
<reference evidence="9" key="1">
    <citation type="submission" date="2019-04" db="EMBL/GenBank/DDBJ databases">
        <title>Sequencing of skin fungus with MAO and IRED activity.</title>
        <authorList>
            <person name="Marsaioli A.J."/>
            <person name="Bonatto J.M.C."/>
            <person name="Reis Junior O."/>
        </authorList>
    </citation>
    <scope>NUCLEOTIDE SEQUENCE</scope>
    <source>
        <strain evidence="9">28M1</strain>
    </source>
</reference>
<keyword evidence="10" id="KW-1185">Reference proteome</keyword>
<comment type="similarity">
    <text evidence="5">Belongs to the SAT4 family.</text>
</comment>
<feature type="transmembrane region" description="Helical" evidence="7">
    <location>
        <begin position="12"/>
        <end position="35"/>
    </location>
</feature>
<evidence type="ECO:0000259" key="8">
    <source>
        <dbReference type="Pfam" id="PF20684"/>
    </source>
</evidence>
<comment type="subcellular location">
    <subcellularLocation>
        <location evidence="1">Membrane</location>
        <topology evidence="1">Multi-pass membrane protein</topology>
    </subcellularLocation>
</comment>
<dbReference type="PANTHER" id="PTHR33048:SF47">
    <property type="entry name" value="INTEGRAL MEMBRANE PROTEIN-RELATED"/>
    <property type="match status" value="1"/>
</dbReference>
<feature type="compositionally biased region" description="Basic and acidic residues" evidence="6">
    <location>
        <begin position="393"/>
        <end position="407"/>
    </location>
</feature>
<feature type="transmembrane region" description="Helical" evidence="7">
    <location>
        <begin position="92"/>
        <end position="110"/>
    </location>
</feature>
<feature type="transmembrane region" description="Helical" evidence="7">
    <location>
        <begin position="47"/>
        <end position="72"/>
    </location>
</feature>
<feature type="compositionally biased region" description="Low complexity" evidence="6">
    <location>
        <begin position="269"/>
        <end position="282"/>
    </location>
</feature>
<feature type="compositionally biased region" description="Polar residues" evidence="6">
    <location>
        <begin position="327"/>
        <end position="336"/>
    </location>
</feature>
<accession>A0A9P4WXP1</accession>
<feature type="region of interest" description="Disordered" evidence="6">
    <location>
        <begin position="268"/>
        <end position="287"/>
    </location>
</feature>
<sequence length="708" mass="78558">MVDASLQTLAYAVAYTTFGIGLSTVFLRIYCRYFLMQAWGSDDNVALFIGAVSCGQQVVLHLFLQAGCGLHMNGISGSQTLQILKILFVEEIYYYFVHWVIKSAFFLFYLRLSPDVAFRRLVYIGMTTNVAIFIINILIACLQCIPFDEILHPGTHPGAKCLPKLVLLIVPSILNIIEDIYILVLPISTVLNLQMSTRRKVAVLSVISFGASAVLVACFRLIPLFELNSSPDTSYVLGKMVIVAAVEIQLAIIAVNLPSLKALWNKVTGGSSAGSKPGSSRSRSYKLRSLKSSNIRVSRGSITRMEHNVKGTESEEELWKQAGARQAAQTPESGITVTREVDMTNSPKEKVNKDHHTTMTAPSRRNSRAFSIASDDGQPSPRHSPAPPPPGTRRSDTRGVRPAHTTDDAPPIETPKATQLPPHYFLSPTVPSPFTGTLEASLDAILSWGTLHPSTTLIKETLLHPVSTNTDWPSILTTAFGPSSGLDAQLCRILLQEFIFLITRTLLPEQIAENRLAMGRLYNRKKQLAIRLVLRYDMLREWMLGEGPVGKRDLSVASVPPNVPDVTGSEGAVKTVHSLIHKRGGVQEDEGYKRRELMPNIWPTLIAAPPGGFTTYGVRERMKHYVTPLDEYLLLTDEQVGGWSVKTLVIRASQMVLQWQWQRQKNQRLEEMESNGWEELDGRADECEWIAEKKEGVWGKGKGDEEAV</sequence>
<dbReference type="InterPro" id="IPR049326">
    <property type="entry name" value="Rhodopsin_dom_fungi"/>
</dbReference>
<feature type="compositionally biased region" description="Basic and acidic residues" evidence="6">
    <location>
        <begin position="308"/>
        <end position="319"/>
    </location>
</feature>
<dbReference type="AlphaFoldDB" id="A0A9P4WXP1"/>
<feature type="transmembrane region" description="Helical" evidence="7">
    <location>
        <begin position="122"/>
        <end position="145"/>
    </location>
</feature>
<dbReference type="OrthoDB" id="5329176at2759"/>
<evidence type="ECO:0000256" key="7">
    <source>
        <dbReference type="SAM" id="Phobius"/>
    </source>
</evidence>
<name>A0A9P4WXP1_9PLEO</name>
<dbReference type="EMBL" id="SWKV01000009">
    <property type="protein sequence ID" value="KAF3044324.1"/>
    <property type="molecule type" value="Genomic_DNA"/>
</dbReference>
<gene>
    <name evidence="9" type="ORF">E8E12_007886</name>
</gene>